<dbReference type="PANTHER" id="PTHR35474:SF1">
    <property type="entry name" value="ATP PHOSPHORIBOSYLTRANSFERASE REGULATORY SUBUNIT"/>
    <property type="match status" value="1"/>
</dbReference>
<keyword evidence="2" id="KW-0472">Membrane</keyword>
<protein>
    <submittedName>
        <fullName evidence="4">Uncharacterized protein</fullName>
    </submittedName>
</protein>
<organism evidence="4 5">
    <name type="scientific">Colocasia esculenta</name>
    <name type="common">Wild taro</name>
    <name type="synonym">Arum esculentum</name>
    <dbReference type="NCBI Taxonomy" id="4460"/>
    <lineage>
        <taxon>Eukaryota</taxon>
        <taxon>Viridiplantae</taxon>
        <taxon>Streptophyta</taxon>
        <taxon>Embryophyta</taxon>
        <taxon>Tracheophyta</taxon>
        <taxon>Spermatophyta</taxon>
        <taxon>Magnoliopsida</taxon>
        <taxon>Liliopsida</taxon>
        <taxon>Araceae</taxon>
        <taxon>Aroideae</taxon>
        <taxon>Colocasieae</taxon>
        <taxon>Colocasia</taxon>
    </lineage>
</organism>
<dbReference type="GO" id="GO:0010100">
    <property type="term" value="P:negative regulation of photomorphogenesis"/>
    <property type="evidence" value="ECO:0007669"/>
    <property type="project" value="InterPro"/>
</dbReference>
<keyword evidence="3" id="KW-0732">Signal</keyword>
<evidence type="ECO:0000256" key="1">
    <source>
        <dbReference type="SAM" id="MobiDB-lite"/>
    </source>
</evidence>
<dbReference type="GO" id="GO:0009787">
    <property type="term" value="P:regulation of abscisic acid-activated signaling pathway"/>
    <property type="evidence" value="ECO:0007669"/>
    <property type="project" value="InterPro"/>
</dbReference>
<feature type="signal peptide" evidence="3">
    <location>
        <begin position="1"/>
        <end position="18"/>
    </location>
</feature>
<keyword evidence="5" id="KW-1185">Reference proteome</keyword>
<feature type="region of interest" description="Disordered" evidence="1">
    <location>
        <begin position="218"/>
        <end position="238"/>
    </location>
</feature>
<accession>A0A843TPZ4</accession>
<feature type="compositionally biased region" description="Pro residues" evidence="1">
    <location>
        <begin position="157"/>
        <end position="180"/>
    </location>
</feature>
<dbReference type="InterPro" id="IPR039324">
    <property type="entry name" value="SHW1"/>
</dbReference>
<reference evidence="4" key="1">
    <citation type="submission" date="2017-07" db="EMBL/GenBank/DDBJ databases">
        <title>Taro Niue Genome Assembly and Annotation.</title>
        <authorList>
            <person name="Atibalentja N."/>
            <person name="Keating K."/>
            <person name="Fields C.J."/>
        </authorList>
    </citation>
    <scope>NUCLEOTIDE SEQUENCE</scope>
    <source>
        <strain evidence="4">Niue_2</strain>
        <tissue evidence="4">Leaf</tissue>
    </source>
</reference>
<feature type="compositionally biased region" description="Low complexity" evidence="1">
    <location>
        <begin position="181"/>
        <end position="192"/>
    </location>
</feature>
<keyword evidence="2" id="KW-1133">Transmembrane helix</keyword>
<name>A0A843TPZ4_COLES</name>
<dbReference type="Proteomes" id="UP000652761">
    <property type="component" value="Unassembled WGS sequence"/>
</dbReference>
<evidence type="ECO:0000256" key="2">
    <source>
        <dbReference type="SAM" id="Phobius"/>
    </source>
</evidence>
<keyword evidence="2" id="KW-0812">Transmembrane</keyword>
<evidence type="ECO:0000313" key="5">
    <source>
        <dbReference type="Proteomes" id="UP000652761"/>
    </source>
</evidence>
<dbReference type="EMBL" id="NMUH01000154">
    <property type="protein sequence ID" value="MQL73121.1"/>
    <property type="molecule type" value="Genomic_DNA"/>
</dbReference>
<feature type="chain" id="PRO_5032402588" evidence="3">
    <location>
        <begin position="19"/>
        <end position="345"/>
    </location>
</feature>
<dbReference type="PANTHER" id="PTHR35474">
    <property type="entry name" value="ATP PHOSPHORIBOSYLTRANSFERASE REGULATORY SUBUNIT"/>
    <property type="match status" value="1"/>
</dbReference>
<feature type="compositionally biased region" description="Acidic residues" evidence="1">
    <location>
        <begin position="58"/>
        <end position="67"/>
    </location>
</feature>
<dbReference type="AlphaFoldDB" id="A0A843TPZ4"/>
<feature type="region of interest" description="Disordered" evidence="1">
    <location>
        <begin position="134"/>
        <end position="205"/>
    </location>
</feature>
<feature type="region of interest" description="Disordered" evidence="1">
    <location>
        <begin position="44"/>
        <end position="89"/>
    </location>
</feature>
<evidence type="ECO:0000313" key="4">
    <source>
        <dbReference type="EMBL" id="MQL73121.1"/>
    </source>
</evidence>
<dbReference type="OrthoDB" id="1931195at2759"/>
<comment type="caution">
    <text evidence="4">The sequence shown here is derived from an EMBL/GenBank/DDBJ whole genome shotgun (WGS) entry which is preliminary data.</text>
</comment>
<proteinExistence type="predicted"/>
<evidence type="ECO:0000256" key="3">
    <source>
        <dbReference type="SAM" id="SignalP"/>
    </source>
</evidence>
<gene>
    <name evidence="4" type="ORF">Taro_005471</name>
</gene>
<sequence>MAACWMSVGFSIFFFARARMRRGSRPSSSKLSCFSCPPSPCSSATSGDAPISNGTEETNAEVEEAGEAESQRPISRPGTASAAPVTTPQRPAARLRLCAAVFPAKPLGKTQMTCSQGCWNRTCGTDRATMEASLTVTTPPRSHCRGAPDRALHAAPAAPPRSSAPPKGAPPGCSPPPPMAIPCTSSSTSPLFFPSPAPSPPLQQQQSYLLHLRSPALGRRRSRAPASNPRRPPNFPPEAVVVVSDPRAWREIRAFNEEEYGSDEDDDDREEEEDDRSLDLLLRFLHNVFRKVSRRVRKAVKSVLPVPISTKLVGFSVDGVLILAFLWILKAFLEVTICLRVCFLT</sequence>
<feature type="transmembrane region" description="Helical" evidence="2">
    <location>
        <begin position="312"/>
        <end position="333"/>
    </location>
</feature>